<reference evidence="3 4" key="1">
    <citation type="journal article" date="2007" name="Nature">
        <title>The medaka draft genome and insights into vertebrate genome evolution.</title>
        <authorList>
            <person name="Kasahara M."/>
            <person name="Naruse K."/>
            <person name="Sasaki S."/>
            <person name="Nakatani Y."/>
            <person name="Qu W."/>
            <person name="Ahsan B."/>
            <person name="Yamada T."/>
            <person name="Nagayasu Y."/>
            <person name="Doi K."/>
            <person name="Kasai Y."/>
            <person name="Jindo T."/>
            <person name="Kobayashi D."/>
            <person name="Shimada A."/>
            <person name="Toyoda A."/>
            <person name="Kuroki Y."/>
            <person name="Fujiyama A."/>
            <person name="Sasaki T."/>
            <person name="Shimizu A."/>
            <person name="Asakawa S."/>
            <person name="Shimizu N."/>
            <person name="Hashimoto S."/>
            <person name="Yang J."/>
            <person name="Lee Y."/>
            <person name="Matsushima K."/>
            <person name="Sugano S."/>
            <person name="Sakaizumi M."/>
            <person name="Narita T."/>
            <person name="Ohishi K."/>
            <person name="Haga S."/>
            <person name="Ohta F."/>
            <person name="Nomoto H."/>
            <person name="Nogata K."/>
            <person name="Morishita T."/>
            <person name="Endo T."/>
            <person name="Shin-I T."/>
            <person name="Takeda H."/>
            <person name="Morishita S."/>
            <person name="Kohara Y."/>
        </authorList>
    </citation>
    <scope>NUCLEOTIDE SEQUENCE [LARGE SCALE GENOMIC DNA]</scope>
    <source>
        <strain evidence="3 4">Hd-rR</strain>
    </source>
</reference>
<gene>
    <name evidence="3" type="primary">ccdc62</name>
</gene>
<dbReference type="Ensembl" id="ENSORLT00000029723.1">
    <property type="protein sequence ID" value="ENSORLP00000036769.1"/>
    <property type="gene ID" value="ENSORLG00000029471.1"/>
</dbReference>
<keyword evidence="1" id="KW-0175">Coiled coil</keyword>
<evidence type="ECO:0000256" key="1">
    <source>
        <dbReference type="SAM" id="Coils"/>
    </source>
</evidence>
<dbReference type="GeneTree" id="ENSGT00940000167301"/>
<evidence type="ECO:0008006" key="5">
    <source>
        <dbReference type="Google" id="ProtNLM"/>
    </source>
</evidence>
<name>A0A3B3HY74_ORYLA</name>
<keyword evidence="4" id="KW-1185">Reference proteome</keyword>
<accession>A0A3B3HY74</accession>
<organism evidence="3 4">
    <name type="scientific">Oryzias latipes</name>
    <name type="common">Japanese rice fish</name>
    <name type="synonym">Japanese killifish</name>
    <dbReference type="NCBI Taxonomy" id="8090"/>
    <lineage>
        <taxon>Eukaryota</taxon>
        <taxon>Metazoa</taxon>
        <taxon>Chordata</taxon>
        <taxon>Craniata</taxon>
        <taxon>Vertebrata</taxon>
        <taxon>Euteleostomi</taxon>
        <taxon>Actinopterygii</taxon>
        <taxon>Neopterygii</taxon>
        <taxon>Teleostei</taxon>
        <taxon>Neoteleostei</taxon>
        <taxon>Acanthomorphata</taxon>
        <taxon>Ovalentaria</taxon>
        <taxon>Atherinomorphae</taxon>
        <taxon>Beloniformes</taxon>
        <taxon>Adrianichthyidae</taxon>
        <taxon>Oryziinae</taxon>
        <taxon>Oryzias</taxon>
    </lineage>
</organism>
<sequence length="484" mass="54395">MADRGKPSEGKAVRSLWSKDVAAQLWHSTPVKQRSVGSGQPSGPMDRSTNPGFRGSSLDPPDSHSLYSLQETKLPVNDLSGSTIQRQRREIQLLMEELKDREVELNAMATSHHKQHQVWEQDRQTVRMLEQRCARLHEEVQKRNELIGAVTTRMLAVESREEEAQKELSAARQQLCGLQQEQRVIRDRCRDCEEKNQSLSSTVTALSTQVGSLQAREEELSSMLRLKEKDATEAAAQILSLSGRLRDVEALLTESRSQESRLLRDMDDHKRRSKEAKHEASWLKDQVQQQAVQSSTQREEIIRLKQELQLLHRDVALSGEGDSWKDELLDLCRSKQERIMAELHCLRQVCENQRQELQLLHLNQGRAPEALRQKTSESLGEPTCKCVNHQSPSSLGGKTPPPVQDPPYLTQGGGHLSGSSLQRLMDELLVSSEKTDSAGDGGTVQPRHPEGFPWRQQQPNASRVQASPTPPEACPCPSSAPWTA</sequence>
<feature type="compositionally biased region" description="Low complexity" evidence="2">
    <location>
        <begin position="475"/>
        <end position="484"/>
    </location>
</feature>
<evidence type="ECO:0000313" key="3">
    <source>
        <dbReference type="Ensembl" id="ENSORLP00000036769.1"/>
    </source>
</evidence>
<evidence type="ECO:0000256" key="2">
    <source>
        <dbReference type="SAM" id="MobiDB-lite"/>
    </source>
</evidence>
<feature type="region of interest" description="Disordered" evidence="2">
    <location>
        <begin position="27"/>
        <end position="66"/>
    </location>
</feature>
<feature type="region of interest" description="Disordered" evidence="2">
    <location>
        <begin position="432"/>
        <end position="484"/>
    </location>
</feature>
<dbReference type="KEGG" id="ola:101169049"/>
<proteinExistence type="predicted"/>
<reference evidence="3" key="2">
    <citation type="submission" date="2025-08" db="UniProtKB">
        <authorList>
            <consortium name="Ensembl"/>
        </authorList>
    </citation>
    <scope>IDENTIFICATION</scope>
    <source>
        <strain evidence="3">Hd-rR</strain>
    </source>
</reference>
<feature type="region of interest" description="Disordered" evidence="2">
    <location>
        <begin position="373"/>
        <end position="419"/>
    </location>
</feature>
<feature type="coiled-coil region" evidence="1">
    <location>
        <begin position="84"/>
        <end position="174"/>
    </location>
</feature>
<reference evidence="3" key="3">
    <citation type="submission" date="2025-09" db="UniProtKB">
        <authorList>
            <consortium name="Ensembl"/>
        </authorList>
    </citation>
    <scope>IDENTIFICATION</scope>
    <source>
        <strain evidence="3">Hd-rR</strain>
    </source>
</reference>
<dbReference type="RefSeq" id="XP_004074528.1">
    <property type="nucleotide sequence ID" value="XM_004074480.4"/>
</dbReference>
<dbReference type="InParanoid" id="A0A3B3HY74"/>
<feature type="compositionally biased region" description="Polar residues" evidence="2">
    <location>
        <begin position="27"/>
        <end position="51"/>
    </location>
</feature>
<dbReference type="GeneID" id="101169049"/>
<dbReference type="Proteomes" id="UP000001038">
    <property type="component" value="Chromosome 12"/>
</dbReference>
<evidence type="ECO:0000313" key="4">
    <source>
        <dbReference type="Proteomes" id="UP000001038"/>
    </source>
</evidence>
<protein>
    <recommendedName>
        <fullName evidence="5">Coiled-coil domain containing 62</fullName>
    </recommendedName>
</protein>
<dbReference type="AlphaFoldDB" id="A0A3B3HY74"/>
<dbReference type="CTD" id="84660"/>
<dbReference type="Bgee" id="ENSORLG00000029471">
    <property type="expression patterns" value="Expressed in testis and 9 other cell types or tissues"/>
</dbReference>
<dbReference type="OrthoDB" id="6155277at2759"/>
<feature type="region of interest" description="Disordered" evidence="2">
    <location>
        <begin position="259"/>
        <end position="280"/>
    </location>
</feature>
<feature type="compositionally biased region" description="Polar residues" evidence="2">
    <location>
        <begin position="455"/>
        <end position="465"/>
    </location>
</feature>
<dbReference type="STRING" id="8090.ENSORLP00000036769"/>